<evidence type="ECO:0000313" key="6">
    <source>
        <dbReference type="EMBL" id="KAG6607502.1"/>
    </source>
</evidence>
<keyword evidence="7" id="KW-1185">Reference proteome</keyword>
<protein>
    <submittedName>
        <fullName evidence="6">Uncharacterized protein</fullName>
    </submittedName>
</protein>
<proteinExistence type="inferred from homology"/>
<feature type="signal peptide" evidence="5">
    <location>
        <begin position="1"/>
        <end position="25"/>
    </location>
</feature>
<feature type="chain" id="PRO_5043854383" evidence="5">
    <location>
        <begin position="26"/>
        <end position="86"/>
    </location>
</feature>
<organism evidence="6 7">
    <name type="scientific">Cucurbita argyrosperma subsp. sororia</name>
    <dbReference type="NCBI Taxonomy" id="37648"/>
    <lineage>
        <taxon>Eukaryota</taxon>
        <taxon>Viridiplantae</taxon>
        <taxon>Streptophyta</taxon>
        <taxon>Embryophyta</taxon>
        <taxon>Tracheophyta</taxon>
        <taxon>Spermatophyta</taxon>
        <taxon>Magnoliopsida</taxon>
        <taxon>eudicotyledons</taxon>
        <taxon>Gunneridae</taxon>
        <taxon>Pentapetalae</taxon>
        <taxon>rosids</taxon>
        <taxon>fabids</taxon>
        <taxon>Cucurbitales</taxon>
        <taxon>Cucurbitaceae</taxon>
        <taxon>Cucurbiteae</taxon>
        <taxon>Cucurbita</taxon>
    </lineage>
</organism>
<comment type="caution">
    <text evidence="6">The sequence shown here is derived from an EMBL/GenBank/DDBJ whole genome shotgun (WGS) entry which is preliminary data.</text>
</comment>
<keyword evidence="4 5" id="KW-0732">Signal</keyword>
<evidence type="ECO:0000256" key="1">
    <source>
        <dbReference type="ARBA" id="ARBA00004613"/>
    </source>
</evidence>
<dbReference type="Proteomes" id="UP000685013">
    <property type="component" value="Chromosome 1"/>
</dbReference>
<evidence type="ECO:0000256" key="4">
    <source>
        <dbReference type="ARBA" id="ARBA00022729"/>
    </source>
</evidence>
<name>A0AAV6P6L3_9ROSI</name>
<dbReference type="GO" id="GO:0005576">
    <property type="term" value="C:extracellular region"/>
    <property type="evidence" value="ECO:0007669"/>
    <property type="project" value="UniProtKB-SubCell"/>
</dbReference>
<evidence type="ECO:0000256" key="3">
    <source>
        <dbReference type="ARBA" id="ARBA00022525"/>
    </source>
</evidence>
<dbReference type="PANTHER" id="PTHR34450">
    <property type="entry name" value="DEFENSIN-LIKE PROTEIN 245-RELATED"/>
    <property type="match status" value="1"/>
</dbReference>
<comment type="subcellular location">
    <subcellularLocation>
        <location evidence="1">Secreted</location>
    </subcellularLocation>
</comment>
<sequence>MEKKFIMSFGLLSFLVLSLVSSSHSMDQSKTCPEEFHSTGTCGDWTGVSECYSESMARHGNIPPKGCECIPKGADSRICRCNAVCP</sequence>
<dbReference type="PANTHER" id="PTHR34450:SF9">
    <property type="entry name" value="DEFENSIN-LIKE PROTEIN 242-RELATED"/>
    <property type="match status" value="1"/>
</dbReference>
<reference evidence="6 7" key="1">
    <citation type="journal article" date="2021" name="Hortic Res">
        <title>The domestication of Cucurbita argyrosperma as revealed by the genome of its wild relative.</title>
        <authorList>
            <person name="Barrera-Redondo J."/>
            <person name="Sanchez-de la Vega G."/>
            <person name="Aguirre-Liguori J.A."/>
            <person name="Castellanos-Morales G."/>
            <person name="Gutierrez-Guerrero Y.T."/>
            <person name="Aguirre-Dugua X."/>
            <person name="Aguirre-Planter E."/>
            <person name="Tenaillon M.I."/>
            <person name="Lira-Saade R."/>
            <person name="Eguiarte L.E."/>
        </authorList>
    </citation>
    <scope>NUCLEOTIDE SEQUENCE [LARGE SCALE GENOMIC DNA]</scope>
    <source>
        <strain evidence="6">JBR-2021</strain>
    </source>
</reference>
<comment type="similarity">
    <text evidence="2">Belongs to the DEFL family.</text>
</comment>
<dbReference type="EMBL" id="JAGKQH010000001">
    <property type="protein sequence ID" value="KAG6607502.1"/>
    <property type="molecule type" value="Genomic_DNA"/>
</dbReference>
<dbReference type="Pfam" id="PF06876">
    <property type="entry name" value="SCRL"/>
    <property type="match status" value="1"/>
</dbReference>
<dbReference type="InterPro" id="IPR010682">
    <property type="entry name" value="SCRL"/>
</dbReference>
<keyword evidence="3" id="KW-0964">Secreted</keyword>
<gene>
    <name evidence="6" type="ORF">SDJN03_00844</name>
</gene>
<feature type="non-terminal residue" evidence="6">
    <location>
        <position position="1"/>
    </location>
</feature>
<dbReference type="GO" id="GO:0007165">
    <property type="term" value="P:signal transduction"/>
    <property type="evidence" value="ECO:0007669"/>
    <property type="project" value="InterPro"/>
</dbReference>
<dbReference type="AlphaFoldDB" id="A0AAV6P6L3"/>
<evidence type="ECO:0000313" key="7">
    <source>
        <dbReference type="Proteomes" id="UP000685013"/>
    </source>
</evidence>
<accession>A0AAV6P6L3</accession>
<evidence type="ECO:0000256" key="2">
    <source>
        <dbReference type="ARBA" id="ARBA00006722"/>
    </source>
</evidence>
<evidence type="ECO:0000256" key="5">
    <source>
        <dbReference type="SAM" id="SignalP"/>
    </source>
</evidence>